<gene>
    <name evidence="1" type="ORF">MENTE1834_LOCUS20927</name>
</gene>
<organism evidence="1 2">
    <name type="scientific">Meloidogyne enterolobii</name>
    <name type="common">Root-knot nematode worm</name>
    <name type="synonym">Meloidogyne mayaguensis</name>
    <dbReference type="NCBI Taxonomy" id="390850"/>
    <lineage>
        <taxon>Eukaryota</taxon>
        <taxon>Metazoa</taxon>
        <taxon>Ecdysozoa</taxon>
        <taxon>Nematoda</taxon>
        <taxon>Chromadorea</taxon>
        <taxon>Rhabditida</taxon>
        <taxon>Tylenchina</taxon>
        <taxon>Tylenchomorpha</taxon>
        <taxon>Tylenchoidea</taxon>
        <taxon>Meloidogynidae</taxon>
        <taxon>Meloidogyninae</taxon>
        <taxon>Meloidogyne</taxon>
    </lineage>
</organism>
<protein>
    <submittedName>
        <fullName evidence="1">Uncharacterized protein</fullName>
    </submittedName>
</protein>
<proteinExistence type="predicted"/>
<comment type="caution">
    <text evidence="1">The sequence shown here is derived from an EMBL/GenBank/DDBJ whole genome shotgun (WGS) entry which is preliminary data.</text>
</comment>
<dbReference type="EMBL" id="CAVMJV010000025">
    <property type="protein sequence ID" value="CAK5074204.1"/>
    <property type="molecule type" value="Genomic_DNA"/>
</dbReference>
<reference evidence="1" key="1">
    <citation type="submission" date="2023-11" db="EMBL/GenBank/DDBJ databases">
        <authorList>
            <person name="Poullet M."/>
        </authorList>
    </citation>
    <scope>NUCLEOTIDE SEQUENCE</scope>
    <source>
        <strain evidence="1">E1834</strain>
    </source>
</reference>
<name>A0ACB0Z6J5_MELEN</name>
<evidence type="ECO:0000313" key="1">
    <source>
        <dbReference type="EMBL" id="CAK5074204.1"/>
    </source>
</evidence>
<sequence>MYTSSLIPPQNLSIKPTHSPQEKVINNNTMTNFCVQNTPFEPNPAITDKIRVNKHVDNIVRTNHIMEAQNHPTLFRGGGRSERYFETPPLNKKFKNSLKANRPKPPQSTDTNMKCDPTPTIGIATTESSAPPTTETTPTHPRVQPPSPSAATHETTNDEPAAVDIPLPDGPPPLAALKLPQRLNIASRVRILETGEIEALPINEHTIKKNMIKKWERTRNKRIHKRITISKPIPLNSIQINPVPILTPATPLLPFQLINVPPFSVCGPGVSRSQTRG</sequence>
<dbReference type="Proteomes" id="UP001497535">
    <property type="component" value="Unassembled WGS sequence"/>
</dbReference>
<keyword evidence="2" id="KW-1185">Reference proteome</keyword>
<accession>A0ACB0Z6J5</accession>
<evidence type="ECO:0000313" key="2">
    <source>
        <dbReference type="Proteomes" id="UP001497535"/>
    </source>
</evidence>